<dbReference type="Proteomes" id="UP000218627">
    <property type="component" value="Unassembled WGS sequence"/>
</dbReference>
<reference evidence="2" key="1">
    <citation type="submission" date="2017-09" db="EMBL/GenBank/DDBJ databases">
        <authorList>
            <person name="Varghese N."/>
            <person name="Submissions S."/>
        </authorList>
    </citation>
    <scope>NUCLEOTIDE SEQUENCE [LARGE SCALE GENOMIC DNA]</scope>
    <source>
        <strain evidence="2">DSM 2913</strain>
    </source>
</reference>
<organism evidence="1 2">
    <name type="scientific">Hydrogenobacter hydrogenophilus</name>
    <dbReference type="NCBI Taxonomy" id="35835"/>
    <lineage>
        <taxon>Bacteria</taxon>
        <taxon>Pseudomonadati</taxon>
        <taxon>Aquificota</taxon>
        <taxon>Aquificia</taxon>
        <taxon>Aquificales</taxon>
        <taxon>Aquificaceae</taxon>
        <taxon>Hydrogenobacter</taxon>
    </lineage>
</organism>
<sequence length="232" mass="27095">MLFSHVRQMDPEKDKNLKWECLKSLCPSSCCFIPDRTFIALDEVPRLSKYFPVVITVEVDQQGNENPLLCAYLRLREDKRGCVYLREGKGCTLEDEKPYTCKQYPFFISQGCLAMDLTCPGFSTEKGKKIFDGDHINPDFEKDFFVYALKLEKAKAQTEEFLKTLFERDLVVGYKLVFEKVEISFNAVDEDKLLELPKDVLKEFSSKGYLRIIYAHLNSLQNWEKLIRRLNL</sequence>
<protein>
    <submittedName>
        <fullName evidence="1">Fe-S-cluster containining protein</fullName>
    </submittedName>
</protein>
<dbReference type="AlphaFoldDB" id="A0A285NNN4"/>
<gene>
    <name evidence="1" type="ORF">SAMN06265353_0128</name>
</gene>
<evidence type="ECO:0000313" key="2">
    <source>
        <dbReference type="Proteomes" id="UP000218627"/>
    </source>
</evidence>
<keyword evidence="2" id="KW-1185">Reference proteome</keyword>
<dbReference type="InterPro" id="IPR010836">
    <property type="entry name" value="SapC"/>
</dbReference>
<proteinExistence type="predicted"/>
<name>A0A285NNN4_9AQUI</name>
<dbReference type="OrthoDB" id="14143at2"/>
<evidence type="ECO:0000313" key="1">
    <source>
        <dbReference type="EMBL" id="SNZ11059.1"/>
    </source>
</evidence>
<accession>A0A285NNN4</accession>
<dbReference type="EMBL" id="OBEN01000001">
    <property type="protein sequence ID" value="SNZ11059.1"/>
    <property type="molecule type" value="Genomic_DNA"/>
</dbReference>
<dbReference type="Pfam" id="PF07277">
    <property type="entry name" value="SapC"/>
    <property type="match status" value="1"/>
</dbReference>